<name>A0ABT8B6L2_9NEIS</name>
<reference evidence="2" key="1">
    <citation type="journal article" date="2014" name="Int. J. Syst. Evol. Microbiol.">
        <title>Complete genome of a new Firmicutes species belonging to the dominant human colonic microbiota ('Ruminococcus bicirculans') reveals two chromosomes and a selective capacity to utilize plant glucans.</title>
        <authorList>
            <consortium name="NISC Comparative Sequencing Program"/>
            <person name="Wegmann U."/>
            <person name="Louis P."/>
            <person name="Goesmann A."/>
            <person name="Henrissat B."/>
            <person name="Duncan S.H."/>
            <person name="Flint H.J."/>
        </authorList>
    </citation>
    <scope>NUCLEOTIDE SEQUENCE</scope>
    <source>
        <strain evidence="2">CECT 7703</strain>
    </source>
</reference>
<dbReference type="Proteomes" id="UP001180081">
    <property type="component" value="Unassembled WGS sequence"/>
</dbReference>
<dbReference type="PROSITE" id="PS51186">
    <property type="entry name" value="GNAT"/>
    <property type="match status" value="1"/>
</dbReference>
<dbReference type="RefSeq" id="WP_290333190.1">
    <property type="nucleotide sequence ID" value="NZ_JAUFPU010000018.1"/>
</dbReference>
<evidence type="ECO:0000313" key="2">
    <source>
        <dbReference type="EMBL" id="MDN3577776.1"/>
    </source>
</evidence>
<sequence>MTPCLPATIQTERLLLRPPQLADAAALFAAYTQDAGVAHYMTWTPHVDLAQTQAFLEWCVKAWEGGRCLPYVLTRQGDATAIGMLEARLQGHCVDLGYVLGRAHWRQGYMSEAINAFSRVALALPPIYRLQATCDTDNLASVRTLEKSGFRREGVLASHTVHPNISAEPRACFIYARCRDR</sequence>
<comment type="caution">
    <text evidence="2">The sequence shown here is derived from an EMBL/GenBank/DDBJ whole genome shotgun (WGS) entry which is preliminary data.</text>
</comment>
<accession>A0ABT8B6L2</accession>
<dbReference type="EC" id="2.-.-.-" evidence="2"/>
<dbReference type="PANTHER" id="PTHR43792">
    <property type="entry name" value="GNAT FAMILY, PUTATIVE (AFU_ORTHOLOGUE AFUA_3G00765)-RELATED-RELATED"/>
    <property type="match status" value="1"/>
</dbReference>
<organism evidence="2 3">
    <name type="scientific">Chitinimonas viridis</name>
    <dbReference type="NCBI Taxonomy" id="664880"/>
    <lineage>
        <taxon>Bacteria</taxon>
        <taxon>Pseudomonadati</taxon>
        <taxon>Pseudomonadota</taxon>
        <taxon>Betaproteobacteria</taxon>
        <taxon>Neisseriales</taxon>
        <taxon>Chitinibacteraceae</taxon>
        <taxon>Chitinimonas</taxon>
    </lineage>
</organism>
<dbReference type="InterPro" id="IPR051531">
    <property type="entry name" value="N-acetyltransferase"/>
</dbReference>
<dbReference type="PANTHER" id="PTHR43792:SF1">
    <property type="entry name" value="N-ACETYLTRANSFERASE DOMAIN-CONTAINING PROTEIN"/>
    <property type="match status" value="1"/>
</dbReference>
<dbReference type="InterPro" id="IPR000182">
    <property type="entry name" value="GNAT_dom"/>
</dbReference>
<gene>
    <name evidence="2" type="ORF">QWZ03_13460</name>
</gene>
<proteinExistence type="predicted"/>
<evidence type="ECO:0000259" key="1">
    <source>
        <dbReference type="PROSITE" id="PS51186"/>
    </source>
</evidence>
<dbReference type="InterPro" id="IPR016181">
    <property type="entry name" value="Acyl_CoA_acyltransferase"/>
</dbReference>
<dbReference type="Gene3D" id="3.40.630.30">
    <property type="match status" value="1"/>
</dbReference>
<keyword evidence="2" id="KW-0808">Transferase</keyword>
<reference evidence="2" key="2">
    <citation type="submission" date="2023-06" db="EMBL/GenBank/DDBJ databases">
        <authorList>
            <person name="Lucena T."/>
            <person name="Sun Q."/>
        </authorList>
    </citation>
    <scope>NUCLEOTIDE SEQUENCE</scope>
    <source>
        <strain evidence="2">CECT 7703</strain>
    </source>
</reference>
<protein>
    <submittedName>
        <fullName evidence="2">GNAT family protein</fullName>
        <ecNumber evidence="2">2.-.-.-</ecNumber>
    </submittedName>
</protein>
<dbReference type="Pfam" id="PF13302">
    <property type="entry name" value="Acetyltransf_3"/>
    <property type="match status" value="1"/>
</dbReference>
<dbReference type="EMBL" id="JAUFPU010000018">
    <property type="protein sequence ID" value="MDN3577776.1"/>
    <property type="molecule type" value="Genomic_DNA"/>
</dbReference>
<feature type="domain" description="N-acetyltransferase" evidence="1">
    <location>
        <begin position="14"/>
        <end position="175"/>
    </location>
</feature>
<keyword evidence="3" id="KW-1185">Reference proteome</keyword>
<dbReference type="SUPFAM" id="SSF55729">
    <property type="entry name" value="Acyl-CoA N-acyltransferases (Nat)"/>
    <property type="match status" value="1"/>
</dbReference>
<evidence type="ECO:0000313" key="3">
    <source>
        <dbReference type="Proteomes" id="UP001180081"/>
    </source>
</evidence>
<dbReference type="GO" id="GO:0016740">
    <property type="term" value="F:transferase activity"/>
    <property type="evidence" value="ECO:0007669"/>
    <property type="project" value="UniProtKB-KW"/>
</dbReference>